<evidence type="ECO:0000313" key="10">
    <source>
        <dbReference type="EMBL" id="MBB5326465.1"/>
    </source>
</evidence>
<evidence type="ECO:0000256" key="6">
    <source>
        <dbReference type="ARBA" id="ARBA00022833"/>
    </source>
</evidence>
<dbReference type="RefSeq" id="WP_183972443.1">
    <property type="nucleotide sequence ID" value="NZ_JACHEB010000001.1"/>
</dbReference>
<dbReference type="InterPro" id="IPR006680">
    <property type="entry name" value="Amidohydro-rel"/>
</dbReference>
<evidence type="ECO:0000256" key="5">
    <source>
        <dbReference type="ARBA" id="ARBA00022808"/>
    </source>
</evidence>
<gene>
    <name evidence="10" type="ORF">HDF14_000059</name>
</gene>
<organism evidence="10 11">
    <name type="scientific">Tunturiibacter gelidiferens</name>
    <dbReference type="NCBI Taxonomy" id="3069689"/>
    <lineage>
        <taxon>Bacteria</taxon>
        <taxon>Pseudomonadati</taxon>
        <taxon>Acidobacteriota</taxon>
        <taxon>Terriglobia</taxon>
        <taxon>Terriglobales</taxon>
        <taxon>Acidobacteriaceae</taxon>
        <taxon>Tunturiibacter</taxon>
    </lineage>
</organism>
<dbReference type="EMBL" id="JACHEB010000001">
    <property type="protein sequence ID" value="MBB5326465.1"/>
    <property type="molecule type" value="Genomic_DNA"/>
</dbReference>
<dbReference type="EC" id="3.5.2.7" evidence="2 8"/>
<dbReference type="InterPro" id="IPR005920">
    <property type="entry name" value="HutI"/>
</dbReference>
<comment type="pathway">
    <text evidence="1">Amino-acid degradation.</text>
</comment>
<feature type="domain" description="Amidohydrolase-related" evidence="9">
    <location>
        <begin position="68"/>
        <end position="403"/>
    </location>
</feature>
<keyword evidence="3" id="KW-0479">Metal-binding</keyword>
<dbReference type="SUPFAM" id="SSF51338">
    <property type="entry name" value="Composite domain of metallo-dependent hydrolases"/>
    <property type="match status" value="1"/>
</dbReference>
<evidence type="ECO:0000313" key="11">
    <source>
        <dbReference type="Proteomes" id="UP000535182"/>
    </source>
</evidence>
<dbReference type="NCBIfam" id="TIGR01224">
    <property type="entry name" value="hutI"/>
    <property type="match status" value="1"/>
</dbReference>
<dbReference type="InterPro" id="IPR011059">
    <property type="entry name" value="Metal-dep_hydrolase_composite"/>
</dbReference>
<sequence length="407" mass="43070">MSELLLTGISQVVTPFGAGAKHGTAMGQLRMIQQAAIAVDAGLISWIGPERDWRGNAESVIDLGDRAVVPGLIDPHTHAIWAGDRLADFEARSAGATYEEILAAGGGIWHTIRETAKKSSEEMAALALARVQALQRSGATTIEVKSGYGYTLEAELRMLEAIRLLQQQAHCQLVPTLLIHLCPVEHTEREAYREMVCAELIPEVARRGLAHTVDIFVEHHAWSAADARIVLGCAKAAGLNIKLHTEQFQRVGGLEMGLEMGALSVDHLEVCSLDQCEHVARSKTIATILPGVSLHLGLAAAPGRALIDAGAAVAIGTDLNPGSSPLFSTAAAMGLAVRLNGLTAPEALSALTVNAAAALGLSNVGRLEVGMQADLLALESSDWRDLPYTIGQNVVREVWVAGRKQAA</sequence>
<dbReference type="GO" id="GO:0005737">
    <property type="term" value="C:cytoplasm"/>
    <property type="evidence" value="ECO:0007669"/>
    <property type="project" value="UniProtKB-UniRule"/>
</dbReference>
<keyword evidence="7" id="KW-0408">Iron</keyword>
<keyword evidence="4 10" id="KW-0378">Hydrolase</keyword>
<dbReference type="PANTHER" id="PTHR42752:SF1">
    <property type="entry name" value="IMIDAZOLONEPROPIONASE-RELATED"/>
    <property type="match status" value="1"/>
</dbReference>
<dbReference type="AlphaFoldDB" id="A0A9X0QA53"/>
<protein>
    <recommendedName>
        <fullName evidence="2 8">Imidazolonepropionase</fullName>
        <ecNumber evidence="2 8">3.5.2.7</ecNumber>
    </recommendedName>
</protein>
<comment type="caution">
    <text evidence="10">The sequence shown here is derived from an EMBL/GenBank/DDBJ whole genome shotgun (WGS) entry which is preliminary data.</text>
</comment>
<reference evidence="10 11" key="1">
    <citation type="submission" date="2020-08" db="EMBL/GenBank/DDBJ databases">
        <title>Genomic Encyclopedia of Type Strains, Phase IV (KMG-V): Genome sequencing to study the core and pangenomes of soil and plant-associated prokaryotes.</title>
        <authorList>
            <person name="Whitman W."/>
        </authorList>
    </citation>
    <scope>NUCLEOTIDE SEQUENCE [LARGE SCALE GENOMIC DNA]</scope>
    <source>
        <strain evidence="10 11">X5P2</strain>
    </source>
</reference>
<dbReference type="Gene3D" id="3.20.20.140">
    <property type="entry name" value="Metal-dependent hydrolases"/>
    <property type="match status" value="1"/>
</dbReference>
<dbReference type="GO" id="GO:0019556">
    <property type="term" value="P:L-histidine catabolic process to glutamate and formamide"/>
    <property type="evidence" value="ECO:0007669"/>
    <property type="project" value="UniProtKB-UniRule"/>
</dbReference>
<dbReference type="InterPro" id="IPR032466">
    <property type="entry name" value="Metal_Hydrolase"/>
</dbReference>
<evidence type="ECO:0000256" key="1">
    <source>
        <dbReference type="ARBA" id="ARBA00005023"/>
    </source>
</evidence>
<evidence type="ECO:0000256" key="8">
    <source>
        <dbReference type="NCBIfam" id="TIGR01224"/>
    </source>
</evidence>
<keyword evidence="5" id="KW-0369">Histidine metabolism</keyword>
<dbReference type="Pfam" id="PF01979">
    <property type="entry name" value="Amidohydro_1"/>
    <property type="match status" value="1"/>
</dbReference>
<name>A0A9X0QA53_9BACT</name>
<evidence type="ECO:0000256" key="7">
    <source>
        <dbReference type="ARBA" id="ARBA00023004"/>
    </source>
</evidence>
<keyword evidence="6" id="KW-0862">Zinc</keyword>
<dbReference type="GO" id="GO:0046872">
    <property type="term" value="F:metal ion binding"/>
    <property type="evidence" value="ECO:0007669"/>
    <property type="project" value="UniProtKB-KW"/>
</dbReference>
<proteinExistence type="predicted"/>
<evidence type="ECO:0000259" key="9">
    <source>
        <dbReference type="Pfam" id="PF01979"/>
    </source>
</evidence>
<dbReference type="PANTHER" id="PTHR42752">
    <property type="entry name" value="IMIDAZOLONEPROPIONASE"/>
    <property type="match status" value="1"/>
</dbReference>
<evidence type="ECO:0000256" key="3">
    <source>
        <dbReference type="ARBA" id="ARBA00022723"/>
    </source>
</evidence>
<keyword evidence="11" id="KW-1185">Reference proteome</keyword>
<accession>A0A9X0QA53</accession>
<evidence type="ECO:0000256" key="2">
    <source>
        <dbReference type="ARBA" id="ARBA00012864"/>
    </source>
</evidence>
<dbReference type="GO" id="GO:0050480">
    <property type="term" value="F:imidazolonepropionase activity"/>
    <property type="evidence" value="ECO:0007669"/>
    <property type="project" value="UniProtKB-UniRule"/>
</dbReference>
<dbReference type="SUPFAM" id="SSF51556">
    <property type="entry name" value="Metallo-dependent hydrolases"/>
    <property type="match status" value="1"/>
</dbReference>
<dbReference type="Proteomes" id="UP000535182">
    <property type="component" value="Unassembled WGS sequence"/>
</dbReference>
<evidence type="ECO:0000256" key="4">
    <source>
        <dbReference type="ARBA" id="ARBA00022801"/>
    </source>
</evidence>
<dbReference type="Gene3D" id="2.30.40.10">
    <property type="entry name" value="Urease, subunit C, domain 1"/>
    <property type="match status" value="1"/>
</dbReference>